<dbReference type="InterPro" id="IPR058031">
    <property type="entry name" value="AAA_lid_NorR"/>
</dbReference>
<dbReference type="SUPFAM" id="SSF52540">
    <property type="entry name" value="P-loop containing nucleoside triphosphate hydrolases"/>
    <property type="match status" value="1"/>
</dbReference>
<keyword evidence="3" id="KW-0805">Transcription regulation</keyword>
<dbReference type="InterPro" id="IPR002197">
    <property type="entry name" value="HTH_Fis"/>
</dbReference>
<keyword evidence="4" id="KW-0804">Transcription</keyword>
<dbReference type="InterPro" id="IPR003593">
    <property type="entry name" value="AAA+_ATPase"/>
</dbReference>
<dbReference type="FunFam" id="3.40.50.300:FF:000006">
    <property type="entry name" value="DNA-binding transcriptional regulator NtrC"/>
    <property type="match status" value="1"/>
</dbReference>
<dbReference type="Gene3D" id="1.25.40.10">
    <property type="entry name" value="Tetratricopeptide repeat domain"/>
    <property type="match status" value="3"/>
</dbReference>
<evidence type="ECO:0000313" key="8">
    <source>
        <dbReference type="Proteomes" id="UP000320913"/>
    </source>
</evidence>
<dbReference type="InterPro" id="IPR002078">
    <property type="entry name" value="Sigma_54_int"/>
</dbReference>
<evidence type="ECO:0000256" key="3">
    <source>
        <dbReference type="ARBA" id="ARBA00023015"/>
    </source>
</evidence>
<dbReference type="SUPFAM" id="SSF46689">
    <property type="entry name" value="Homeodomain-like"/>
    <property type="match status" value="1"/>
</dbReference>
<dbReference type="PROSITE" id="PS50293">
    <property type="entry name" value="TPR_REGION"/>
    <property type="match status" value="1"/>
</dbReference>
<dbReference type="Pfam" id="PF13424">
    <property type="entry name" value="TPR_12"/>
    <property type="match status" value="2"/>
</dbReference>
<dbReference type="Proteomes" id="UP000320913">
    <property type="component" value="Unassembled WGS sequence"/>
</dbReference>
<evidence type="ECO:0000256" key="5">
    <source>
        <dbReference type="PROSITE-ProRule" id="PRU00339"/>
    </source>
</evidence>
<keyword evidence="2" id="KW-0067">ATP-binding</keyword>
<dbReference type="Gene3D" id="1.10.10.60">
    <property type="entry name" value="Homeodomain-like"/>
    <property type="match status" value="1"/>
</dbReference>
<dbReference type="CDD" id="cd00009">
    <property type="entry name" value="AAA"/>
    <property type="match status" value="1"/>
</dbReference>
<feature type="repeat" description="TPR" evidence="5">
    <location>
        <begin position="231"/>
        <end position="264"/>
    </location>
</feature>
<evidence type="ECO:0000313" key="7">
    <source>
        <dbReference type="EMBL" id="TMQ59616.1"/>
    </source>
</evidence>
<dbReference type="SMART" id="SM00028">
    <property type="entry name" value="TPR"/>
    <property type="match status" value="5"/>
</dbReference>
<dbReference type="PROSITE" id="PS00675">
    <property type="entry name" value="SIGMA54_INTERACT_1"/>
    <property type="match status" value="1"/>
</dbReference>
<dbReference type="GO" id="GO:0043565">
    <property type="term" value="F:sequence-specific DNA binding"/>
    <property type="evidence" value="ECO:0007669"/>
    <property type="project" value="InterPro"/>
</dbReference>
<dbReference type="PANTHER" id="PTHR32071">
    <property type="entry name" value="TRANSCRIPTIONAL REGULATORY PROTEIN"/>
    <property type="match status" value="1"/>
</dbReference>
<organism evidence="7 8">
    <name type="scientific">Eiseniibacteriota bacterium</name>
    <dbReference type="NCBI Taxonomy" id="2212470"/>
    <lineage>
        <taxon>Bacteria</taxon>
        <taxon>Candidatus Eiseniibacteriota</taxon>
    </lineage>
</organism>
<accession>A0A538T7K9</accession>
<evidence type="ECO:0000256" key="2">
    <source>
        <dbReference type="ARBA" id="ARBA00022840"/>
    </source>
</evidence>
<keyword evidence="1" id="KW-0547">Nucleotide-binding</keyword>
<feature type="repeat" description="TPR" evidence="5">
    <location>
        <begin position="150"/>
        <end position="183"/>
    </location>
</feature>
<evidence type="ECO:0000259" key="6">
    <source>
        <dbReference type="PROSITE" id="PS50045"/>
    </source>
</evidence>
<dbReference type="InterPro" id="IPR019734">
    <property type="entry name" value="TPR_rpt"/>
</dbReference>
<dbReference type="Pfam" id="PF25601">
    <property type="entry name" value="AAA_lid_14"/>
    <property type="match status" value="1"/>
</dbReference>
<evidence type="ECO:0000256" key="4">
    <source>
        <dbReference type="ARBA" id="ARBA00023163"/>
    </source>
</evidence>
<dbReference type="InterPro" id="IPR011990">
    <property type="entry name" value="TPR-like_helical_dom_sf"/>
</dbReference>
<dbReference type="Pfam" id="PF02954">
    <property type="entry name" value="HTH_8"/>
    <property type="match status" value="1"/>
</dbReference>
<keyword evidence="5" id="KW-0802">TPR repeat</keyword>
<feature type="domain" description="Sigma-54 factor interaction" evidence="6">
    <location>
        <begin position="480"/>
        <end position="708"/>
    </location>
</feature>
<reference evidence="7 8" key="1">
    <citation type="journal article" date="2019" name="Nat. Microbiol.">
        <title>Mediterranean grassland soil C-N compound turnover is dependent on rainfall and depth, and is mediated by genomically divergent microorganisms.</title>
        <authorList>
            <person name="Diamond S."/>
            <person name="Andeer P.F."/>
            <person name="Li Z."/>
            <person name="Crits-Christoph A."/>
            <person name="Burstein D."/>
            <person name="Anantharaman K."/>
            <person name="Lane K.R."/>
            <person name="Thomas B.C."/>
            <person name="Pan C."/>
            <person name="Northen T.R."/>
            <person name="Banfield J.F."/>
        </authorList>
    </citation>
    <scope>NUCLEOTIDE SEQUENCE [LARGE SCALE GENOMIC DNA]</scope>
    <source>
        <strain evidence="7">WS_5</strain>
    </source>
</reference>
<name>A0A538T7K9_UNCEI</name>
<dbReference type="PRINTS" id="PR01590">
    <property type="entry name" value="HTHFIS"/>
</dbReference>
<proteinExistence type="predicted"/>
<dbReference type="Gene3D" id="3.40.50.300">
    <property type="entry name" value="P-loop containing nucleotide triphosphate hydrolases"/>
    <property type="match status" value="1"/>
</dbReference>
<sequence>MNKTTADLIREREEAVSTARLTQDPERHLQSLEDLAEIFLRADSYLPALQNLDECIQAAERLGLGESRTATLELKAAQALIDKADAPEALRYLARARARISAETHPEMVARLQLQSARALIELSQYEEALRTCERAHTYFRDRGLTGPLAHTYNCFGRIYFRLGDLEKAKEFYEASLHLFRWDLNDDDGVIRAHNNLGILYRHLSDWRQATWHMLRSMEIATRLGNFAYLAVTYANLGIVHLKAGSWDEAREHFERALTSYLQIGRDAGVARMRIGLATIASYRHDFTTAEAHLSAAGQITARLGCSREQVLCLMGRGDLNSEMGRPEPALGFYDQALEMARQIAPEGDMVHELQRRRAEVFTQREDVSQATAAADDALQRAMRLKDTLEEAATRRVLASIHTLEGRYVDAHAQARQAIRLLEAIHERFELARAYREQARRVKGDSDPERLREAQNYAFKAIPAHHPSSEAQDIARAHGFLTQHARTLDVVRKASELLSTPARVLLQGETGVGKNLLAYMFRTFEIERGRPFVEVNCTSLPGDLVESELFGYVRGAFTGAAITKRGIFEDADGGTIFLNEIGELSERTQVKLLQVLDDGTYRRLGEVRSRQLNVRIVSATNKDLDAAVKAGWFRADLFYRLGQVVLSLPPLRERREDIPLLIRNYLDELCAREGRQVLFSEDALEYLVSLPWLGNVRELKHKIESIFLCAGRQDLLDRASLMPILYPGAGAPSDAYPTRGLRGKVDMVKREEVLAALSRNGGNRSRAALELGITRRHLIRLLKQIY</sequence>
<dbReference type="AlphaFoldDB" id="A0A538T7K9"/>
<dbReference type="InterPro" id="IPR009057">
    <property type="entry name" value="Homeodomain-like_sf"/>
</dbReference>
<dbReference type="SUPFAM" id="SSF48452">
    <property type="entry name" value="TPR-like"/>
    <property type="match status" value="3"/>
</dbReference>
<dbReference type="PROSITE" id="PS50045">
    <property type="entry name" value="SIGMA54_INTERACT_4"/>
    <property type="match status" value="1"/>
</dbReference>
<dbReference type="Gene3D" id="1.10.8.60">
    <property type="match status" value="1"/>
</dbReference>
<dbReference type="EMBL" id="VBOV01000097">
    <property type="protein sequence ID" value="TMQ59616.1"/>
    <property type="molecule type" value="Genomic_DNA"/>
</dbReference>
<dbReference type="PROSITE" id="PS50005">
    <property type="entry name" value="TPR"/>
    <property type="match status" value="2"/>
</dbReference>
<dbReference type="PANTHER" id="PTHR32071:SF57">
    <property type="entry name" value="C4-DICARBOXYLATE TRANSPORT TRANSCRIPTIONAL REGULATORY PROTEIN DCTD"/>
    <property type="match status" value="1"/>
</dbReference>
<comment type="caution">
    <text evidence="7">The sequence shown here is derived from an EMBL/GenBank/DDBJ whole genome shotgun (WGS) entry which is preliminary data.</text>
</comment>
<evidence type="ECO:0000256" key="1">
    <source>
        <dbReference type="ARBA" id="ARBA00022741"/>
    </source>
</evidence>
<dbReference type="InterPro" id="IPR025662">
    <property type="entry name" value="Sigma_54_int_dom_ATP-bd_1"/>
</dbReference>
<dbReference type="GO" id="GO:0005524">
    <property type="term" value="F:ATP binding"/>
    <property type="evidence" value="ECO:0007669"/>
    <property type="project" value="UniProtKB-KW"/>
</dbReference>
<dbReference type="InterPro" id="IPR027417">
    <property type="entry name" value="P-loop_NTPase"/>
</dbReference>
<dbReference type="GO" id="GO:0006355">
    <property type="term" value="P:regulation of DNA-templated transcription"/>
    <property type="evidence" value="ECO:0007669"/>
    <property type="project" value="InterPro"/>
</dbReference>
<dbReference type="Pfam" id="PF00158">
    <property type="entry name" value="Sigma54_activat"/>
    <property type="match status" value="1"/>
</dbReference>
<gene>
    <name evidence="7" type="ORF">E6K75_03855</name>
</gene>
<dbReference type="SMART" id="SM00382">
    <property type="entry name" value="AAA"/>
    <property type="match status" value="1"/>
</dbReference>
<protein>
    <submittedName>
        <fullName evidence="7">Tetratricopeptide repeat protein</fullName>
    </submittedName>
</protein>